<feature type="region of interest" description="Disordered" evidence="1">
    <location>
        <begin position="1"/>
        <end position="20"/>
    </location>
</feature>
<keyword evidence="3" id="KW-1185">Reference proteome</keyword>
<gene>
    <name evidence="2" type="ORF">GALLR39Z86_45310</name>
</gene>
<dbReference type="EMBL" id="BSDT01000001">
    <property type="protein sequence ID" value="GLI44681.1"/>
    <property type="molecule type" value="Genomic_DNA"/>
</dbReference>
<protein>
    <submittedName>
        <fullName evidence="2">Uncharacterized protein</fullName>
    </submittedName>
</protein>
<feature type="region of interest" description="Disordered" evidence="1">
    <location>
        <begin position="47"/>
        <end position="71"/>
    </location>
</feature>
<dbReference type="AlphaFoldDB" id="A0A9W6GD25"/>
<organism evidence="2 3">
    <name type="scientific">Glycomyces algeriensis</name>
    <dbReference type="NCBI Taxonomy" id="256037"/>
    <lineage>
        <taxon>Bacteria</taxon>
        <taxon>Bacillati</taxon>
        <taxon>Actinomycetota</taxon>
        <taxon>Actinomycetes</taxon>
        <taxon>Glycomycetales</taxon>
        <taxon>Glycomycetaceae</taxon>
        <taxon>Glycomyces</taxon>
    </lineage>
</organism>
<evidence type="ECO:0000313" key="3">
    <source>
        <dbReference type="Proteomes" id="UP001144313"/>
    </source>
</evidence>
<evidence type="ECO:0000313" key="2">
    <source>
        <dbReference type="EMBL" id="GLI44681.1"/>
    </source>
</evidence>
<evidence type="ECO:0000256" key="1">
    <source>
        <dbReference type="SAM" id="MobiDB-lite"/>
    </source>
</evidence>
<dbReference type="Proteomes" id="UP001144313">
    <property type="component" value="Unassembled WGS sequence"/>
</dbReference>
<feature type="compositionally biased region" description="Polar residues" evidence="1">
    <location>
        <begin position="56"/>
        <end position="71"/>
    </location>
</feature>
<comment type="caution">
    <text evidence="2">The sequence shown here is derived from an EMBL/GenBank/DDBJ whole genome shotgun (WGS) entry which is preliminary data.</text>
</comment>
<name>A0A9W6GD25_9ACTN</name>
<proteinExistence type="predicted"/>
<feature type="compositionally biased region" description="Gly residues" evidence="1">
    <location>
        <begin position="1"/>
        <end position="10"/>
    </location>
</feature>
<reference evidence="2" key="1">
    <citation type="submission" date="2022-12" db="EMBL/GenBank/DDBJ databases">
        <title>Reference genome sequencing for broad-spectrum identification of bacterial and archaeal isolates by mass spectrometry.</title>
        <authorList>
            <person name="Sekiguchi Y."/>
            <person name="Tourlousse D.M."/>
        </authorList>
    </citation>
    <scope>NUCLEOTIDE SEQUENCE</scope>
    <source>
        <strain evidence="2">LLR39Z86</strain>
    </source>
</reference>
<sequence>MPDGLGGGVPAGDWHPDARLPPLVCDPGTFVERWCPDAAILVRMDDSPSHKPWLTSERQAPITATPQRGER</sequence>
<accession>A0A9W6GD25</accession>